<sequence length="293" mass="30334">MTSVAPGDAVVIGWPWCGECEHCLTGNPRYCDQLGPLLAGGGRSDGSTSLSRGGEKIHSHFFGQSSFATYAIVSQTSLVKAPRGIDIAKLGPLACGISTGAGAVFNALKPGLGSTLVIYGTGAVGLAAIMAAKNTGASTIIGVDLHDSRLELATKYGATHVINAGSTDPVAEVIRICGRHADFALECTGNIKVVRQAIDSVGMLGTVCLIGGAPAGAEFSADHLSTLWGKRIIGMLGGESTSKKLISGLLELNAQGRFPYDELLVEFPLERINEALSASYSGEVLKPILRMPH</sequence>
<proteinExistence type="predicted"/>
<evidence type="ECO:0000313" key="7">
    <source>
        <dbReference type="EMBL" id="OIQ76188.1"/>
    </source>
</evidence>
<name>A0A1J5Q8I2_9ZZZZ</name>
<evidence type="ECO:0000256" key="2">
    <source>
        <dbReference type="ARBA" id="ARBA00022723"/>
    </source>
</evidence>
<dbReference type="InterPro" id="IPR011032">
    <property type="entry name" value="GroES-like_sf"/>
</dbReference>
<dbReference type="EMBL" id="MLJW01001940">
    <property type="protein sequence ID" value="OIQ76188.1"/>
    <property type="molecule type" value="Genomic_DNA"/>
</dbReference>
<keyword evidence="7" id="KW-0560">Oxidoreductase</keyword>
<feature type="domain" description="Alcohol dehydrogenase-like N-terminal" evidence="6">
    <location>
        <begin position="2"/>
        <end position="82"/>
    </location>
</feature>
<accession>A0A1J5Q8I2</accession>
<gene>
    <name evidence="7" type="primary">xylB_4</name>
    <name evidence="7" type="ORF">GALL_421320</name>
</gene>
<dbReference type="GO" id="GO:0005829">
    <property type="term" value="C:cytosol"/>
    <property type="evidence" value="ECO:0007669"/>
    <property type="project" value="TreeGrafter"/>
</dbReference>
<evidence type="ECO:0000256" key="1">
    <source>
        <dbReference type="ARBA" id="ARBA00001947"/>
    </source>
</evidence>
<evidence type="ECO:0000259" key="5">
    <source>
        <dbReference type="Pfam" id="PF00107"/>
    </source>
</evidence>
<dbReference type="InterPro" id="IPR036291">
    <property type="entry name" value="NAD(P)-bd_dom_sf"/>
</dbReference>
<dbReference type="InterPro" id="IPR013149">
    <property type="entry name" value="ADH-like_C"/>
</dbReference>
<dbReference type="Pfam" id="PF00107">
    <property type="entry name" value="ADH_zinc_N"/>
    <property type="match status" value="1"/>
</dbReference>
<dbReference type="GO" id="GO:0046294">
    <property type="term" value="P:formaldehyde catabolic process"/>
    <property type="evidence" value="ECO:0007669"/>
    <property type="project" value="TreeGrafter"/>
</dbReference>
<dbReference type="FunFam" id="3.40.50.720:FF:000003">
    <property type="entry name" value="S-(hydroxymethyl)glutathione dehydrogenase"/>
    <property type="match status" value="1"/>
</dbReference>
<keyword evidence="3" id="KW-0862">Zinc</keyword>
<dbReference type="PANTHER" id="PTHR43880">
    <property type="entry name" value="ALCOHOL DEHYDROGENASE"/>
    <property type="match status" value="1"/>
</dbReference>
<comment type="caution">
    <text evidence="7">The sequence shown here is derived from an EMBL/GenBank/DDBJ whole genome shotgun (WGS) entry which is preliminary data.</text>
</comment>
<organism evidence="7">
    <name type="scientific">mine drainage metagenome</name>
    <dbReference type="NCBI Taxonomy" id="410659"/>
    <lineage>
        <taxon>unclassified sequences</taxon>
        <taxon>metagenomes</taxon>
        <taxon>ecological metagenomes</taxon>
    </lineage>
</organism>
<reference evidence="7" key="1">
    <citation type="submission" date="2016-10" db="EMBL/GenBank/DDBJ databases">
        <title>Sequence of Gallionella enrichment culture.</title>
        <authorList>
            <person name="Poehlein A."/>
            <person name="Muehling M."/>
            <person name="Daniel R."/>
        </authorList>
    </citation>
    <scope>NUCLEOTIDE SEQUENCE</scope>
</reference>
<dbReference type="EC" id="1.1.1.90" evidence="7"/>
<dbReference type="InterPro" id="IPR013154">
    <property type="entry name" value="ADH-like_N"/>
</dbReference>
<evidence type="ECO:0000256" key="4">
    <source>
        <dbReference type="ARBA" id="ARBA00023027"/>
    </source>
</evidence>
<dbReference type="GO" id="GO:0018456">
    <property type="term" value="F:aryl-alcohol dehydrogenase (NAD+) activity"/>
    <property type="evidence" value="ECO:0007669"/>
    <property type="project" value="UniProtKB-EC"/>
</dbReference>
<dbReference type="SUPFAM" id="SSF51735">
    <property type="entry name" value="NAD(P)-binding Rossmann-fold domains"/>
    <property type="match status" value="1"/>
</dbReference>
<dbReference type="AlphaFoldDB" id="A0A1J5Q8I2"/>
<dbReference type="GO" id="GO:0051903">
    <property type="term" value="F:S-(hydroxymethyl)glutathione dehydrogenase [NAD(P)+] activity"/>
    <property type="evidence" value="ECO:0007669"/>
    <property type="project" value="TreeGrafter"/>
</dbReference>
<dbReference type="SUPFAM" id="SSF50129">
    <property type="entry name" value="GroES-like"/>
    <property type="match status" value="1"/>
</dbReference>
<feature type="domain" description="Alcohol dehydrogenase-like C-terminal" evidence="5">
    <location>
        <begin position="123"/>
        <end position="245"/>
    </location>
</feature>
<dbReference type="PANTHER" id="PTHR43880:SF12">
    <property type="entry name" value="ALCOHOL DEHYDROGENASE CLASS-3"/>
    <property type="match status" value="1"/>
</dbReference>
<dbReference type="GO" id="GO:0008270">
    <property type="term" value="F:zinc ion binding"/>
    <property type="evidence" value="ECO:0007669"/>
    <property type="project" value="TreeGrafter"/>
</dbReference>
<evidence type="ECO:0000259" key="6">
    <source>
        <dbReference type="Pfam" id="PF08240"/>
    </source>
</evidence>
<dbReference type="Gene3D" id="3.40.50.720">
    <property type="entry name" value="NAD(P)-binding Rossmann-like Domain"/>
    <property type="match status" value="1"/>
</dbReference>
<keyword evidence="2" id="KW-0479">Metal-binding</keyword>
<comment type="cofactor">
    <cofactor evidence="1">
        <name>Zn(2+)</name>
        <dbReference type="ChEBI" id="CHEBI:29105"/>
    </cofactor>
</comment>
<dbReference type="Gene3D" id="3.90.180.10">
    <property type="entry name" value="Medium-chain alcohol dehydrogenases, catalytic domain"/>
    <property type="match status" value="1"/>
</dbReference>
<dbReference type="Pfam" id="PF08240">
    <property type="entry name" value="ADH_N"/>
    <property type="match status" value="1"/>
</dbReference>
<protein>
    <submittedName>
        <fullName evidence="7">Aryl-alcohol dehydrogenase</fullName>
        <ecNumber evidence="7">1.1.1.90</ecNumber>
    </submittedName>
</protein>
<keyword evidence="4" id="KW-0520">NAD</keyword>
<evidence type="ECO:0000256" key="3">
    <source>
        <dbReference type="ARBA" id="ARBA00022833"/>
    </source>
</evidence>